<dbReference type="EMBL" id="WIXE01001624">
    <property type="protein sequence ID" value="KAK5985519.1"/>
    <property type="molecule type" value="Genomic_DNA"/>
</dbReference>
<dbReference type="GO" id="GO:0003990">
    <property type="term" value="F:acetylcholinesterase activity"/>
    <property type="evidence" value="ECO:0007669"/>
    <property type="project" value="TreeGrafter"/>
</dbReference>
<sequence>MVWLFGAGYYSGSPSLALYDGKTLALLGNVVVVNLNYRLGPFGFLYMDHDEAPGNVGMLDQQLALYWIQENIYNFGGNPSRITLFGQNAGAASIVAHLVAPGSKE</sequence>
<dbReference type="InterPro" id="IPR029058">
    <property type="entry name" value="AB_hydrolase_fold"/>
</dbReference>
<dbReference type="PANTHER" id="PTHR43918">
    <property type="entry name" value="ACETYLCHOLINESTERASE"/>
    <property type="match status" value="1"/>
</dbReference>
<dbReference type="GO" id="GO:0005886">
    <property type="term" value="C:plasma membrane"/>
    <property type="evidence" value="ECO:0007669"/>
    <property type="project" value="TreeGrafter"/>
</dbReference>
<dbReference type="Pfam" id="PF00135">
    <property type="entry name" value="COesterase"/>
    <property type="match status" value="1"/>
</dbReference>
<evidence type="ECO:0000313" key="6">
    <source>
        <dbReference type="Proteomes" id="UP001331761"/>
    </source>
</evidence>
<evidence type="ECO:0000256" key="3">
    <source>
        <dbReference type="ARBA" id="ARBA00022801"/>
    </source>
</evidence>
<dbReference type="InterPro" id="IPR002018">
    <property type="entry name" value="CarbesteraseB"/>
</dbReference>
<accession>A0AAN8J3H8</accession>
<evidence type="ECO:0000313" key="5">
    <source>
        <dbReference type="EMBL" id="KAK5985519.1"/>
    </source>
</evidence>
<dbReference type="Gene3D" id="3.40.50.1820">
    <property type="entry name" value="alpha/beta hydrolase"/>
    <property type="match status" value="1"/>
</dbReference>
<evidence type="ECO:0000259" key="4">
    <source>
        <dbReference type="Pfam" id="PF00135"/>
    </source>
</evidence>
<reference evidence="5 6" key="1">
    <citation type="submission" date="2019-10" db="EMBL/GenBank/DDBJ databases">
        <title>Assembly and Annotation for the nematode Trichostrongylus colubriformis.</title>
        <authorList>
            <person name="Martin J."/>
        </authorList>
    </citation>
    <scope>NUCLEOTIDE SEQUENCE [LARGE SCALE GENOMIC DNA]</scope>
    <source>
        <strain evidence="5">G859</strain>
        <tissue evidence="5">Whole worm</tissue>
    </source>
</reference>
<evidence type="ECO:0000256" key="1">
    <source>
        <dbReference type="ARBA" id="ARBA00005964"/>
    </source>
</evidence>
<proteinExistence type="inferred from homology"/>
<dbReference type="SUPFAM" id="SSF53474">
    <property type="entry name" value="alpha/beta-Hydrolases"/>
    <property type="match status" value="1"/>
</dbReference>
<name>A0AAN8J3H8_TRICO</name>
<keyword evidence="6" id="KW-1185">Reference proteome</keyword>
<protein>
    <submittedName>
        <fullName evidence="5">Carboxylic ester hydrolase</fullName>
    </submittedName>
</protein>
<comment type="caution">
    <text evidence="5">The sequence shown here is derived from an EMBL/GenBank/DDBJ whole genome shotgun (WGS) entry which is preliminary data.</text>
</comment>
<dbReference type="PANTHER" id="PTHR43918:SF4">
    <property type="entry name" value="CARBOXYLIC ESTER HYDROLASE"/>
    <property type="match status" value="1"/>
</dbReference>
<dbReference type="InterPro" id="IPR050654">
    <property type="entry name" value="AChE-related_enzymes"/>
</dbReference>
<dbReference type="Proteomes" id="UP001331761">
    <property type="component" value="Unassembled WGS sequence"/>
</dbReference>
<dbReference type="GO" id="GO:0019695">
    <property type="term" value="P:choline metabolic process"/>
    <property type="evidence" value="ECO:0007669"/>
    <property type="project" value="TreeGrafter"/>
</dbReference>
<comment type="similarity">
    <text evidence="1">Belongs to the type-B carboxylesterase/lipase family.</text>
</comment>
<feature type="domain" description="Carboxylesterase type B" evidence="4">
    <location>
        <begin position="1"/>
        <end position="104"/>
    </location>
</feature>
<dbReference type="GO" id="GO:0005615">
    <property type="term" value="C:extracellular space"/>
    <property type="evidence" value="ECO:0007669"/>
    <property type="project" value="TreeGrafter"/>
</dbReference>
<keyword evidence="3 5" id="KW-0378">Hydrolase</keyword>
<evidence type="ECO:0000256" key="2">
    <source>
        <dbReference type="ARBA" id="ARBA00022487"/>
    </source>
</evidence>
<organism evidence="5 6">
    <name type="scientific">Trichostrongylus colubriformis</name>
    <name type="common">Black scour worm</name>
    <dbReference type="NCBI Taxonomy" id="6319"/>
    <lineage>
        <taxon>Eukaryota</taxon>
        <taxon>Metazoa</taxon>
        <taxon>Ecdysozoa</taxon>
        <taxon>Nematoda</taxon>
        <taxon>Chromadorea</taxon>
        <taxon>Rhabditida</taxon>
        <taxon>Rhabditina</taxon>
        <taxon>Rhabditomorpha</taxon>
        <taxon>Strongyloidea</taxon>
        <taxon>Trichostrongylidae</taxon>
        <taxon>Trichostrongylus</taxon>
    </lineage>
</organism>
<dbReference type="AlphaFoldDB" id="A0AAN8J3H8"/>
<keyword evidence="2" id="KW-0719">Serine esterase</keyword>
<gene>
    <name evidence="5" type="ORF">GCK32_020541</name>
</gene>
<dbReference type="GO" id="GO:0006581">
    <property type="term" value="P:acetylcholine catabolic process"/>
    <property type="evidence" value="ECO:0007669"/>
    <property type="project" value="TreeGrafter"/>
</dbReference>